<dbReference type="InterPro" id="IPR000055">
    <property type="entry name" value="Restrct_endonuc_typeI_TRD"/>
</dbReference>
<dbReference type="GO" id="GO:0003677">
    <property type="term" value="F:DNA binding"/>
    <property type="evidence" value="ECO:0007669"/>
    <property type="project" value="UniProtKB-KW"/>
</dbReference>
<evidence type="ECO:0000256" key="2">
    <source>
        <dbReference type="ARBA" id="ARBA00022747"/>
    </source>
</evidence>
<dbReference type="SUPFAM" id="SSF116734">
    <property type="entry name" value="DNA methylase specificity domain"/>
    <property type="match status" value="2"/>
</dbReference>
<feature type="domain" description="Type I restriction modification DNA specificity" evidence="4">
    <location>
        <begin position="227"/>
        <end position="381"/>
    </location>
</feature>
<proteinExistence type="inferred from homology"/>
<evidence type="ECO:0000259" key="4">
    <source>
        <dbReference type="Pfam" id="PF01420"/>
    </source>
</evidence>
<comment type="similarity">
    <text evidence="1">Belongs to the type-I restriction system S methylase family.</text>
</comment>
<dbReference type="RefSeq" id="WP_109741780.1">
    <property type="nucleotide sequence ID" value="NZ_QGGO01000004.1"/>
</dbReference>
<evidence type="ECO:0000313" key="6">
    <source>
        <dbReference type="Proteomes" id="UP000245489"/>
    </source>
</evidence>
<evidence type="ECO:0000256" key="1">
    <source>
        <dbReference type="ARBA" id="ARBA00010923"/>
    </source>
</evidence>
<dbReference type="CDD" id="cd17262">
    <property type="entry name" value="RMtype1_S_Aco12261I-TRD2-CR2"/>
    <property type="match status" value="1"/>
</dbReference>
<evidence type="ECO:0000313" key="5">
    <source>
        <dbReference type="EMBL" id="PWK28222.1"/>
    </source>
</evidence>
<organism evidence="5 6">
    <name type="scientific">Arcicella aurantiaca</name>
    <dbReference type="NCBI Taxonomy" id="591202"/>
    <lineage>
        <taxon>Bacteria</taxon>
        <taxon>Pseudomonadati</taxon>
        <taxon>Bacteroidota</taxon>
        <taxon>Cytophagia</taxon>
        <taxon>Cytophagales</taxon>
        <taxon>Flectobacillaceae</taxon>
        <taxon>Arcicella</taxon>
    </lineage>
</organism>
<dbReference type="PANTHER" id="PTHR30408">
    <property type="entry name" value="TYPE-1 RESTRICTION ENZYME ECOKI SPECIFICITY PROTEIN"/>
    <property type="match status" value="1"/>
</dbReference>
<feature type="domain" description="Type I restriction modification DNA specificity" evidence="4">
    <location>
        <begin position="3"/>
        <end position="159"/>
    </location>
</feature>
<comment type="caution">
    <text evidence="5">The sequence shown here is derived from an EMBL/GenBank/DDBJ whole genome shotgun (WGS) entry which is preliminary data.</text>
</comment>
<dbReference type="InterPro" id="IPR044946">
    <property type="entry name" value="Restrct_endonuc_typeI_TRD_sf"/>
</dbReference>
<reference evidence="5 6" key="1">
    <citation type="submission" date="2018-05" db="EMBL/GenBank/DDBJ databases">
        <title>Genomic Encyclopedia of Archaeal and Bacterial Type Strains, Phase II (KMG-II): from individual species to whole genera.</title>
        <authorList>
            <person name="Goeker M."/>
        </authorList>
    </citation>
    <scope>NUCLEOTIDE SEQUENCE [LARGE SCALE GENOMIC DNA]</scope>
    <source>
        <strain evidence="5 6">DSM 22214</strain>
    </source>
</reference>
<keyword evidence="3" id="KW-0238">DNA-binding</keyword>
<dbReference type="PANTHER" id="PTHR30408:SF12">
    <property type="entry name" value="TYPE I RESTRICTION ENZYME MJAVIII SPECIFICITY SUBUNIT"/>
    <property type="match status" value="1"/>
</dbReference>
<dbReference type="Proteomes" id="UP000245489">
    <property type="component" value="Unassembled WGS sequence"/>
</dbReference>
<sequence length="408" mass="46551">MKDNWVKVQLSNLVECLDGQRIPIKKEIRELIKGSIPYYGASGIIDFVNDYIFDEELILLGEDGENVISRNLPLAFKISGKNWVNNHAHVLRAKHGYDTDFLVYLLENRDYTDIVSGSAQPKINQNNLMKLVFNVPESLQKQQKIAKILSTCDEVIEKTEAAIAKYKAIKQGMMHDLFTRGIDVSTGKLRPSYQEAQELYKESELGMIPKEWEVSTFGRYTTHNLYGPRFSANDYHIDGNVKTIRGTDFTKDGNILYDQAPVAMLDKSKILPHILKSGDIVMITTADCGLTAVFEEQDIDFISSAYAVKYRFNEHINPYFIKYLMQTESLLKQVNKCIRQGTLGNLPGSDVLKFLFCKPELDEQIEIVERFKSLFQKLQAEESSLSKYKKLKEGLMQDLLTGKVEVSE</sequence>
<dbReference type="GO" id="GO:0009307">
    <property type="term" value="P:DNA restriction-modification system"/>
    <property type="evidence" value="ECO:0007669"/>
    <property type="project" value="UniProtKB-KW"/>
</dbReference>
<dbReference type="InterPro" id="IPR052021">
    <property type="entry name" value="Type-I_RS_S_subunit"/>
</dbReference>
<protein>
    <submittedName>
        <fullName evidence="5">Type I restriction enzyme S subunit</fullName>
    </submittedName>
</protein>
<accession>A0A316EEX0</accession>
<dbReference type="OrthoDB" id="825893at2"/>
<evidence type="ECO:0000256" key="3">
    <source>
        <dbReference type="ARBA" id="ARBA00023125"/>
    </source>
</evidence>
<dbReference type="EMBL" id="QGGO01000004">
    <property type="protein sequence ID" value="PWK28222.1"/>
    <property type="molecule type" value="Genomic_DNA"/>
</dbReference>
<dbReference type="AlphaFoldDB" id="A0A316EEX0"/>
<gene>
    <name evidence="5" type="ORF">LV89_01003</name>
</gene>
<dbReference type="Pfam" id="PF01420">
    <property type="entry name" value="Methylase_S"/>
    <property type="match status" value="2"/>
</dbReference>
<name>A0A316EEX0_9BACT</name>
<keyword evidence="6" id="KW-1185">Reference proteome</keyword>
<dbReference type="Gene3D" id="3.90.220.20">
    <property type="entry name" value="DNA methylase specificity domains"/>
    <property type="match status" value="2"/>
</dbReference>
<dbReference type="Gene3D" id="1.10.287.1120">
    <property type="entry name" value="Bipartite methylase S protein"/>
    <property type="match status" value="2"/>
</dbReference>
<keyword evidence="2" id="KW-0680">Restriction system</keyword>